<dbReference type="InterPro" id="IPR050138">
    <property type="entry name" value="DHOase/Allantoinase_Hydrolase"/>
</dbReference>
<dbReference type="OrthoDB" id="9765462at2"/>
<keyword evidence="8" id="KW-1185">Reference proteome</keyword>
<organism evidence="7 8">
    <name type="scientific">Flavobacterium piscinae</name>
    <dbReference type="NCBI Taxonomy" id="2506424"/>
    <lineage>
        <taxon>Bacteria</taxon>
        <taxon>Pseudomonadati</taxon>
        <taxon>Bacteroidota</taxon>
        <taxon>Flavobacteriia</taxon>
        <taxon>Flavobacteriales</taxon>
        <taxon>Flavobacteriaceae</taxon>
        <taxon>Flavobacterium</taxon>
    </lineage>
</organism>
<dbReference type="GO" id="GO:0046872">
    <property type="term" value="F:metal ion binding"/>
    <property type="evidence" value="ECO:0007669"/>
    <property type="project" value="UniProtKB-KW"/>
</dbReference>
<dbReference type="EMBL" id="SBKQ01000001">
    <property type="protein sequence ID" value="RXR35410.1"/>
    <property type="molecule type" value="Genomic_DNA"/>
</dbReference>
<dbReference type="Gene3D" id="3.20.20.140">
    <property type="entry name" value="Metal-dependent hydrolases"/>
    <property type="match status" value="1"/>
</dbReference>
<dbReference type="EC" id="3.5.2.3" evidence="7"/>
<accession>A0A4Q1L027</accession>
<evidence type="ECO:0000256" key="4">
    <source>
        <dbReference type="ARBA" id="ARBA00022723"/>
    </source>
</evidence>
<evidence type="ECO:0000256" key="3">
    <source>
        <dbReference type="ARBA" id="ARBA00010286"/>
    </source>
</evidence>
<comment type="caution">
    <text evidence="7">The sequence shown here is derived from an EMBL/GenBank/DDBJ whole genome shotgun (WGS) entry which is preliminary data.</text>
</comment>
<dbReference type="PANTHER" id="PTHR43668:SF4">
    <property type="entry name" value="ALLANTOINASE"/>
    <property type="match status" value="1"/>
</dbReference>
<dbReference type="PANTHER" id="PTHR43668">
    <property type="entry name" value="ALLANTOINASE"/>
    <property type="match status" value="1"/>
</dbReference>
<keyword evidence="5 7" id="KW-0378">Hydrolase</keyword>
<dbReference type="NCBIfam" id="NF006688">
    <property type="entry name" value="PRK09236.1"/>
    <property type="match status" value="1"/>
</dbReference>
<dbReference type="NCBIfam" id="TIGR00857">
    <property type="entry name" value="pyrC_multi"/>
    <property type="match status" value="1"/>
</dbReference>
<evidence type="ECO:0000256" key="1">
    <source>
        <dbReference type="ARBA" id="ARBA00001947"/>
    </source>
</evidence>
<gene>
    <name evidence="7" type="ORF">EQG68_00515</name>
</gene>
<dbReference type="Pfam" id="PF01979">
    <property type="entry name" value="Amidohydro_1"/>
    <property type="match status" value="1"/>
</dbReference>
<sequence length="445" mass="50164">MKRILIKNAKIVNEGKIFESDLLIENQFIKEIADSISAKPEYKVIDAEGNFLIPGAIDDQVHFREPGLTHKGDIASESKAAVAGGITSFIEQPNTVPNAVTQELLEQKYQIAAETSHANYSFMMGGTNDNLEEILKTNPRNVAGIKLFLGSSTGNMLVDNEEVLEKIFSSTKMLIAVHCEDETTIRNNVELYKEKYGDDIPVKYHHLIRSEEACYLSSSKAIALAKKTGARLHVFHLSTAKEMDLFTNKIPLEEKQITAEVCIHHLWFTDADYETKGNFIKWNPAVKTEADRTALWQALLDDRIDVIATDHAPHTLEEKKQVYTKAPSGGPLVQHAVVAMFEAYHQGKISVEKIIEKMAHNPAKIFKIEKRGFIKEGYYADLVLINPAMPWNVKKENILYKCGWSPLEGTNFKSRITHTFVNGELVYQNSKVNDTRAGMRLLFNR</sequence>
<reference evidence="8" key="1">
    <citation type="submission" date="2019-01" db="EMBL/GenBank/DDBJ databases">
        <title>Cytophagaceae bacterium strain CAR-16.</title>
        <authorList>
            <person name="Chen W.-M."/>
        </authorList>
    </citation>
    <scope>NUCLEOTIDE SEQUENCE [LARGE SCALE GENOMIC DNA]</scope>
    <source>
        <strain evidence="8">ICH-30</strain>
    </source>
</reference>
<evidence type="ECO:0000259" key="6">
    <source>
        <dbReference type="Pfam" id="PF01979"/>
    </source>
</evidence>
<dbReference type="Proteomes" id="UP000289734">
    <property type="component" value="Unassembled WGS sequence"/>
</dbReference>
<feature type="domain" description="Amidohydrolase-related" evidence="6">
    <location>
        <begin position="51"/>
        <end position="426"/>
    </location>
</feature>
<evidence type="ECO:0000313" key="7">
    <source>
        <dbReference type="EMBL" id="RXR35410.1"/>
    </source>
</evidence>
<dbReference type="GO" id="GO:0004038">
    <property type="term" value="F:allantoinase activity"/>
    <property type="evidence" value="ECO:0007669"/>
    <property type="project" value="TreeGrafter"/>
</dbReference>
<dbReference type="CDD" id="cd01318">
    <property type="entry name" value="DHOase_IIb"/>
    <property type="match status" value="1"/>
</dbReference>
<dbReference type="InterPro" id="IPR002195">
    <property type="entry name" value="Dihydroorotase_CS"/>
</dbReference>
<dbReference type="PROSITE" id="PS00483">
    <property type="entry name" value="DIHYDROOROTASE_2"/>
    <property type="match status" value="1"/>
</dbReference>
<evidence type="ECO:0000256" key="5">
    <source>
        <dbReference type="ARBA" id="ARBA00022801"/>
    </source>
</evidence>
<name>A0A4Q1L027_9FLAO</name>
<dbReference type="AlphaFoldDB" id="A0A4Q1L027"/>
<dbReference type="InterPro" id="IPR032466">
    <property type="entry name" value="Metal_Hydrolase"/>
</dbReference>
<protein>
    <submittedName>
        <fullName evidence="7">Dihydroorotase</fullName>
        <ecNumber evidence="7">3.5.2.3</ecNumber>
    </submittedName>
</protein>
<comment type="function">
    <text evidence="2">Catalyzes the reversible cyclization of carbamoyl aspartate to dihydroorotate.</text>
</comment>
<keyword evidence="4" id="KW-0479">Metal-binding</keyword>
<comment type="similarity">
    <text evidence="3">Belongs to the metallo-dependent hydrolases superfamily. DHOase family. Class I DHOase subfamily.</text>
</comment>
<evidence type="ECO:0000313" key="8">
    <source>
        <dbReference type="Proteomes" id="UP000289734"/>
    </source>
</evidence>
<dbReference type="InterPro" id="IPR006680">
    <property type="entry name" value="Amidohydro-rel"/>
</dbReference>
<dbReference type="GO" id="GO:0004151">
    <property type="term" value="F:dihydroorotase activity"/>
    <property type="evidence" value="ECO:0007669"/>
    <property type="project" value="UniProtKB-EC"/>
</dbReference>
<dbReference type="SUPFAM" id="SSF51556">
    <property type="entry name" value="Metallo-dependent hydrolases"/>
    <property type="match status" value="1"/>
</dbReference>
<dbReference type="GO" id="GO:0006145">
    <property type="term" value="P:purine nucleobase catabolic process"/>
    <property type="evidence" value="ECO:0007669"/>
    <property type="project" value="TreeGrafter"/>
</dbReference>
<dbReference type="GO" id="GO:0005737">
    <property type="term" value="C:cytoplasm"/>
    <property type="evidence" value="ECO:0007669"/>
    <property type="project" value="TreeGrafter"/>
</dbReference>
<dbReference type="RefSeq" id="WP_129462834.1">
    <property type="nucleotide sequence ID" value="NZ_SBKQ01000001.1"/>
</dbReference>
<dbReference type="InterPro" id="IPR011059">
    <property type="entry name" value="Metal-dep_hydrolase_composite"/>
</dbReference>
<evidence type="ECO:0000256" key="2">
    <source>
        <dbReference type="ARBA" id="ARBA00002368"/>
    </source>
</evidence>
<comment type="cofactor">
    <cofactor evidence="1">
        <name>Zn(2+)</name>
        <dbReference type="ChEBI" id="CHEBI:29105"/>
    </cofactor>
</comment>
<dbReference type="SUPFAM" id="SSF51338">
    <property type="entry name" value="Composite domain of metallo-dependent hydrolases"/>
    <property type="match status" value="1"/>
</dbReference>
<proteinExistence type="inferred from homology"/>
<dbReference type="Gene3D" id="2.30.40.10">
    <property type="entry name" value="Urease, subunit C, domain 1"/>
    <property type="match status" value="1"/>
</dbReference>